<dbReference type="EMBL" id="JBHSWG010000003">
    <property type="protein sequence ID" value="MFC6762016.1"/>
    <property type="molecule type" value="Genomic_DNA"/>
</dbReference>
<dbReference type="Gene3D" id="3.10.105.10">
    <property type="entry name" value="Dipeptide-binding Protein, Domain 3"/>
    <property type="match status" value="1"/>
</dbReference>
<sequence length="131" mass="14545">MLSKVGIRTTLNALPSDQWSPMVSGHKSDFYLLGYGTPTTDSLFMAQSVFQSGPFNAGYQNDEIDALIEAAQYETDEDARNRMMTEIFAIAKADSAIAPLHYQTVIWALVKGLEMPVDPDNIADFRYAVMN</sequence>
<name>A0ABW2B9W4_9RHOB</name>
<proteinExistence type="predicted"/>
<reference evidence="2" key="1">
    <citation type="journal article" date="2019" name="Int. J. Syst. Evol. Microbiol.">
        <title>The Global Catalogue of Microorganisms (GCM) 10K type strain sequencing project: providing services to taxonomists for standard genome sequencing and annotation.</title>
        <authorList>
            <consortium name="The Broad Institute Genomics Platform"/>
            <consortium name="The Broad Institute Genome Sequencing Center for Infectious Disease"/>
            <person name="Wu L."/>
            <person name="Ma J."/>
        </authorList>
    </citation>
    <scope>NUCLEOTIDE SEQUENCE [LARGE SCALE GENOMIC DNA]</scope>
    <source>
        <strain evidence="2">CCUG 66188</strain>
    </source>
</reference>
<dbReference type="Proteomes" id="UP001596353">
    <property type="component" value="Unassembled WGS sequence"/>
</dbReference>
<organism evidence="1 2">
    <name type="scientific">Sulfitobacter porphyrae</name>
    <dbReference type="NCBI Taxonomy" id="1246864"/>
    <lineage>
        <taxon>Bacteria</taxon>
        <taxon>Pseudomonadati</taxon>
        <taxon>Pseudomonadota</taxon>
        <taxon>Alphaproteobacteria</taxon>
        <taxon>Rhodobacterales</taxon>
        <taxon>Roseobacteraceae</taxon>
        <taxon>Sulfitobacter</taxon>
    </lineage>
</organism>
<gene>
    <name evidence="1" type="ORF">ACFQFQ_24935</name>
</gene>
<evidence type="ECO:0008006" key="3">
    <source>
        <dbReference type="Google" id="ProtNLM"/>
    </source>
</evidence>
<dbReference type="SUPFAM" id="SSF53850">
    <property type="entry name" value="Periplasmic binding protein-like II"/>
    <property type="match status" value="1"/>
</dbReference>
<evidence type="ECO:0000313" key="1">
    <source>
        <dbReference type="EMBL" id="MFC6762016.1"/>
    </source>
</evidence>
<keyword evidence="2" id="KW-1185">Reference proteome</keyword>
<protein>
    <recommendedName>
        <fullName evidence="3">Solute-binding protein family 5 domain-containing protein</fullName>
    </recommendedName>
</protein>
<comment type="caution">
    <text evidence="1">The sequence shown here is derived from an EMBL/GenBank/DDBJ whole genome shotgun (WGS) entry which is preliminary data.</text>
</comment>
<evidence type="ECO:0000313" key="2">
    <source>
        <dbReference type="Proteomes" id="UP001596353"/>
    </source>
</evidence>
<accession>A0ABW2B9W4</accession>